<name>A0A9P6ZVA8_9AGAM</name>
<proteinExistence type="predicted"/>
<dbReference type="Proteomes" id="UP000714275">
    <property type="component" value="Unassembled WGS sequence"/>
</dbReference>
<dbReference type="OrthoDB" id="2664589at2759"/>
<organism evidence="1 2">
    <name type="scientific">Suillus placidus</name>
    <dbReference type="NCBI Taxonomy" id="48579"/>
    <lineage>
        <taxon>Eukaryota</taxon>
        <taxon>Fungi</taxon>
        <taxon>Dikarya</taxon>
        <taxon>Basidiomycota</taxon>
        <taxon>Agaricomycotina</taxon>
        <taxon>Agaricomycetes</taxon>
        <taxon>Agaricomycetidae</taxon>
        <taxon>Boletales</taxon>
        <taxon>Suillineae</taxon>
        <taxon>Suillaceae</taxon>
        <taxon>Suillus</taxon>
    </lineage>
</organism>
<keyword evidence="2" id="KW-1185">Reference proteome</keyword>
<reference evidence="1" key="1">
    <citation type="journal article" date="2020" name="New Phytol.">
        <title>Comparative genomics reveals dynamic genome evolution in host specialist ectomycorrhizal fungi.</title>
        <authorList>
            <person name="Lofgren L.A."/>
            <person name="Nguyen N.H."/>
            <person name="Vilgalys R."/>
            <person name="Ruytinx J."/>
            <person name="Liao H.L."/>
            <person name="Branco S."/>
            <person name="Kuo A."/>
            <person name="LaButti K."/>
            <person name="Lipzen A."/>
            <person name="Andreopoulos W."/>
            <person name="Pangilinan J."/>
            <person name="Riley R."/>
            <person name="Hundley H."/>
            <person name="Na H."/>
            <person name="Barry K."/>
            <person name="Grigoriev I.V."/>
            <person name="Stajich J.E."/>
            <person name="Kennedy P.G."/>
        </authorList>
    </citation>
    <scope>NUCLEOTIDE SEQUENCE</scope>
    <source>
        <strain evidence="1">DOB743</strain>
    </source>
</reference>
<accession>A0A9P6ZVA8</accession>
<comment type="caution">
    <text evidence="1">The sequence shown here is derived from an EMBL/GenBank/DDBJ whole genome shotgun (WGS) entry which is preliminary data.</text>
</comment>
<protein>
    <submittedName>
        <fullName evidence="1">Uncharacterized protein</fullName>
    </submittedName>
</protein>
<gene>
    <name evidence="1" type="ORF">EV702DRAFT_970313</name>
</gene>
<feature type="non-terminal residue" evidence="1">
    <location>
        <position position="336"/>
    </location>
</feature>
<evidence type="ECO:0000313" key="1">
    <source>
        <dbReference type="EMBL" id="KAG1777171.1"/>
    </source>
</evidence>
<dbReference type="EMBL" id="JABBWD010000022">
    <property type="protein sequence ID" value="KAG1777171.1"/>
    <property type="molecule type" value="Genomic_DNA"/>
</dbReference>
<dbReference type="AlphaFoldDB" id="A0A9P6ZVA8"/>
<sequence length="336" mass="38229">KLQDAISVFIQDQSNRLHELAVAHDVSDKQVKDILGLKTHYHKECHMQLRNVIVHVKSKELNEGRPSGDKYSLEEIQNIIDNDPAYKQLSAEEEQDYIDQLNEYRALKMSGARTNNMSAARDAVAVMDRISKELHALRDRAGIYATVLMVRGHVNDQVQSTWIATDNAHKFWEDRLSLALDDVAHQFEEWACNEKKNISEHEDLASLQKQAAAIMMSKLCMFFLYSFSFISADVSSGRATGRMDLTMNYQNYEKAIVLVYGVKLDGWPEGLPFLAPSHMHTVLEVRSLRDALVTGACHWKKLNRRELEDLRTDIQRRSDAGEVIGTVGKKRSDAGK</sequence>
<evidence type="ECO:0000313" key="2">
    <source>
        <dbReference type="Proteomes" id="UP000714275"/>
    </source>
</evidence>